<evidence type="ECO:0000313" key="1">
    <source>
        <dbReference type="EMBL" id="RGB18984.1"/>
    </source>
</evidence>
<evidence type="ECO:0000313" key="3">
    <source>
        <dbReference type="Proteomes" id="UP000254176"/>
    </source>
</evidence>
<dbReference type="EMBL" id="NVYQ01000011">
    <property type="protein sequence ID" value="RGB18984.1"/>
    <property type="molecule type" value="Genomic_DNA"/>
</dbReference>
<proteinExistence type="predicted"/>
<name>A0A378VP31_NEIME</name>
<dbReference type="RefSeq" id="WP_002256458.1">
    <property type="nucleotide sequence ID" value="NZ_CP020401.2"/>
</dbReference>
<organism evidence="2 3">
    <name type="scientific">Neisseria meningitidis</name>
    <dbReference type="NCBI Taxonomy" id="487"/>
    <lineage>
        <taxon>Bacteria</taxon>
        <taxon>Pseudomonadati</taxon>
        <taxon>Pseudomonadota</taxon>
        <taxon>Betaproteobacteria</taxon>
        <taxon>Neisseriales</taxon>
        <taxon>Neisseriaceae</taxon>
        <taxon>Neisseria</taxon>
    </lineage>
</organism>
<gene>
    <name evidence="1" type="ORF">CIJ84_00895</name>
    <name evidence="2" type="ORF">NCTC8554_00421</name>
</gene>
<reference evidence="2 3" key="2">
    <citation type="submission" date="2018-06" db="EMBL/GenBank/DDBJ databases">
        <authorList>
            <consortium name="Pathogen Informatics"/>
            <person name="Doyle S."/>
        </authorList>
    </citation>
    <scope>NUCLEOTIDE SEQUENCE [LARGE SCALE GENOMIC DNA]</scope>
    <source>
        <strain evidence="2 3">NCTC8554</strain>
    </source>
</reference>
<dbReference type="EMBL" id="UGRP01000001">
    <property type="protein sequence ID" value="SUA18742.1"/>
    <property type="molecule type" value="Genomic_DNA"/>
</dbReference>
<reference evidence="1 4" key="1">
    <citation type="submission" date="2017-08" db="EMBL/GenBank/DDBJ databases">
        <title>Meningococcal Conjunctivitis and Endemic Carriage at a Military Recruit Training Center.</title>
        <authorList>
            <person name="Bobb A.J."/>
            <person name="Galac M.R."/>
            <person name="Snesrud E."/>
            <person name="Clagett C.D."/>
        </authorList>
    </citation>
    <scope>NUCLEOTIDE SEQUENCE [LARGE SCALE GENOMIC DNA]</scope>
    <source>
        <strain evidence="1 4">MRSN431200</strain>
    </source>
</reference>
<dbReference type="Proteomes" id="UP000254176">
    <property type="component" value="Unassembled WGS sequence"/>
</dbReference>
<accession>A0A378VP31</accession>
<dbReference type="AlphaFoldDB" id="A0A378VP31"/>
<dbReference type="Proteomes" id="UP000260504">
    <property type="component" value="Unassembled WGS sequence"/>
</dbReference>
<evidence type="ECO:0000313" key="4">
    <source>
        <dbReference type="Proteomes" id="UP000260504"/>
    </source>
</evidence>
<evidence type="ECO:0000313" key="2">
    <source>
        <dbReference type="EMBL" id="SUA18742.1"/>
    </source>
</evidence>
<protein>
    <submittedName>
        <fullName evidence="2">Protein of uncharacterized function (DUF2857)</fullName>
    </submittedName>
</protein>
<sequence length="201" mass="23491">MRSKPLISNPIYRLFNTDPVYTNLALTRLASAPNTPRESSYNALVAREHEDVLNTLKRMNPKRIEKLASMCPDVVTYSIDLKVLKSKITEMEHYEQRFMEQMQRLKWMLEHKASNLMIMNLCSLISTAEIKKLRIEMNIPVVKGRIVMPSIDVRVRVLKAWSKSEKETDLFIRYQLLIDEFPDYSLAQLHSIINDVKFFGV</sequence>